<evidence type="ECO:0000256" key="1">
    <source>
        <dbReference type="SAM" id="Phobius"/>
    </source>
</evidence>
<name>A0A1A9ZW97_GLOPL</name>
<organism evidence="2 3">
    <name type="scientific">Glossina pallidipes</name>
    <name type="common">Tsetse fly</name>
    <dbReference type="NCBI Taxonomy" id="7398"/>
    <lineage>
        <taxon>Eukaryota</taxon>
        <taxon>Metazoa</taxon>
        <taxon>Ecdysozoa</taxon>
        <taxon>Arthropoda</taxon>
        <taxon>Hexapoda</taxon>
        <taxon>Insecta</taxon>
        <taxon>Pterygota</taxon>
        <taxon>Neoptera</taxon>
        <taxon>Endopterygota</taxon>
        <taxon>Diptera</taxon>
        <taxon>Brachycera</taxon>
        <taxon>Muscomorpha</taxon>
        <taxon>Hippoboscoidea</taxon>
        <taxon>Glossinidae</taxon>
        <taxon>Glossina</taxon>
    </lineage>
</organism>
<reference evidence="3" key="1">
    <citation type="submission" date="2014-03" db="EMBL/GenBank/DDBJ databases">
        <authorList>
            <person name="Aksoy S."/>
            <person name="Warren W."/>
            <person name="Wilson R.K."/>
        </authorList>
    </citation>
    <scope>NUCLEOTIDE SEQUENCE [LARGE SCALE GENOMIC DNA]</scope>
    <source>
        <strain evidence="3">IAEA</strain>
    </source>
</reference>
<dbReference type="EnsemblMetazoa" id="GPAI027037-RA">
    <property type="protein sequence ID" value="GPAI027037-PA"/>
    <property type="gene ID" value="GPAI027037"/>
</dbReference>
<keyword evidence="3" id="KW-1185">Reference proteome</keyword>
<dbReference type="AlphaFoldDB" id="A0A1A9ZW97"/>
<reference evidence="2" key="2">
    <citation type="submission" date="2020-05" db="UniProtKB">
        <authorList>
            <consortium name="EnsemblMetazoa"/>
        </authorList>
    </citation>
    <scope>IDENTIFICATION</scope>
    <source>
        <strain evidence="2">IAEA</strain>
    </source>
</reference>
<evidence type="ECO:0000313" key="3">
    <source>
        <dbReference type="Proteomes" id="UP000092445"/>
    </source>
</evidence>
<evidence type="ECO:0000313" key="2">
    <source>
        <dbReference type="EnsemblMetazoa" id="GPAI027037-PA"/>
    </source>
</evidence>
<keyword evidence="1" id="KW-1133">Transmembrane helix</keyword>
<dbReference type="Proteomes" id="UP000092445">
    <property type="component" value="Unassembled WGS sequence"/>
</dbReference>
<sequence>MRCPVLVVATIPRQGTVAEHHHHGGGQAVFINAICLRHFFDAFDVGDRLPVVGEVEPPSADDLDGRSHVGRYRESLMCPADRDSLQLGLKFLYPGDDLGLTVLIDELCPPPPHLLDGTGDMNYISERIVIKSLNIFLLMNAGISTPSGPHKFYAVVVLLLLALLWTLKENMIRRFSLDVCEKKKKSGRRSPWFRKRWAAAANKLPG</sequence>
<protein>
    <submittedName>
        <fullName evidence="2">Uncharacterized protein</fullName>
    </submittedName>
</protein>
<accession>A0A1A9ZW97</accession>
<proteinExistence type="predicted"/>
<keyword evidence="1" id="KW-0472">Membrane</keyword>
<keyword evidence="1" id="KW-0812">Transmembrane</keyword>
<feature type="transmembrane region" description="Helical" evidence="1">
    <location>
        <begin position="151"/>
        <end position="167"/>
    </location>
</feature>
<dbReference type="VEuPathDB" id="VectorBase:GPAI027037"/>